<feature type="domain" description="HTH lysR-type" evidence="5">
    <location>
        <begin position="1"/>
        <end position="58"/>
    </location>
</feature>
<gene>
    <name evidence="6" type="primary">cmpR</name>
    <name evidence="6" type="ORF">Poly59_17560</name>
</gene>
<evidence type="ECO:0000256" key="3">
    <source>
        <dbReference type="ARBA" id="ARBA00023125"/>
    </source>
</evidence>
<dbReference type="Pfam" id="PF00126">
    <property type="entry name" value="HTH_1"/>
    <property type="match status" value="1"/>
</dbReference>
<dbReference type="Pfam" id="PF03466">
    <property type="entry name" value="LysR_substrate"/>
    <property type="match status" value="1"/>
</dbReference>
<dbReference type="InterPro" id="IPR050950">
    <property type="entry name" value="HTH-type_LysR_regulators"/>
</dbReference>
<dbReference type="PANTHER" id="PTHR30419">
    <property type="entry name" value="HTH-TYPE TRANSCRIPTIONAL REGULATOR YBHD"/>
    <property type="match status" value="1"/>
</dbReference>
<evidence type="ECO:0000256" key="1">
    <source>
        <dbReference type="ARBA" id="ARBA00009437"/>
    </source>
</evidence>
<dbReference type="GO" id="GO:0005829">
    <property type="term" value="C:cytosol"/>
    <property type="evidence" value="ECO:0007669"/>
    <property type="project" value="TreeGrafter"/>
</dbReference>
<dbReference type="PANTHER" id="PTHR30419:SF8">
    <property type="entry name" value="NITROGEN ASSIMILATION TRANSCRIPTIONAL ACTIVATOR-RELATED"/>
    <property type="match status" value="1"/>
</dbReference>
<dbReference type="EMBL" id="SJPX01000002">
    <property type="protein sequence ID" value="TWU55457.1"/>
    <property type="molecule type" value="Genomic_DNA"/>
</dbReference>
<keyword evidence="2" id="KW-0805">Transcription regulation</keyword>
<dbReference type="Gene3D" id="1.10.10.10">
    <property type="entry name" value="Winged helix-like DNA-binding domain superfamily/Winged helix DNA-binding domain"/>
    <property type="match status" value="1"/>
</dbReference>
<dbReference type="GO" id="GO:0003700">
    <property type="term" value="F:DNA-binding transcription factor activity"/>
    <property type="evidence" value="ECO:0007669"/>
    <property type="project" value="InterPro"/>
</dbReference>
<dbReference type="SUPFAM" id="SSF46785">
    <property type="entry name" value="Winged helix' DNA-binding domain"/>
    <property type="match status" value="1"/>
</dbReference>
<comment type="similarity">
    <text evidence="1">Belongs to the LysR transcriptional regulatory family.</text>
</comment>
<sequence length="324" mass="35546">MHLRTLELFCTIAEQRSFSKAAAAHDLTQSAASQAIGHLEESLGVRLIDRSKRPLVLTAEGTTYLRGLRGVLRSYQRLEKEVRSISCVLRGQITIGTIVSVGLSYMPSATDEFARVHPEVDVNTEFGSADRVVEMTTEGEVDFGLVSFPRSTKQIQCIPWQKEPMRIVCSAEHPLAANHEITLNQLRGADMIGFDRGLILRQEIDRCLSKAGVSVNVRMEFDNVDSMIRAIQANRGMGIIPEAAVRRETATGSLRVVACKEWRMTRPLGMIFRRSGRLSRAASEFGSLLLGRDIDSEIRNKSASRKAGVDGGSIEAGSGTSIVA</sequence>
<dbReference type="FunFam" id="1.10.10.10:FF:000001">
    <property type="entry name" value="LysR family transcriptional regulator"/>
    <property type="match status" value="1"/>
</dbReference>
<dbReference type="Proteomes" id="UP000317977">
    <property type="component" value="Unassembled WGS sequence"/>
</dbReference>
<dbReference type="GO" id="GO:0003677">
    <property type="term" value="F:DNA binding"/>
    <property type="evidence" value="ECO:0007669"/>
    <property type="project" value="UniProtKB-KW"/>
</dbReference>
<evidence type="ECO:0000313" key="7">
    <source>
        <dbReference type="Proteomes" id="UP000317977"/>
    </source>
</evidence>
<dbReference type="PRINTS" id="PR00039">
    <property type="entry name" value="HTHLYSR"/>
</dbReference>
<name>A0A5C6F4S5_9BACT</name>
<organism evidence="6 7">
    <name type="scientific">Rubripirellula reticaptiva</name>
    <dbReference type="NCBI Taxonomy" id="2528013"/>
    <lineage>
        <taxon>Bacteria</taxon>
        <taxon>Pseudomonadati</taxon>
        <taxon>Planctomycetota</taxon>
        <taxon>Planctomycetia</taxon>
        <taxon>Pirellulales</taxon>
        <taxon>Pirellulaceae</taxon>
        <taxon>Rubripirellula</taxon>
    </lineage>
</organism>
<dbReference type="InterPro" id="IPR036388">
    <property type="entry name" value="WH-like_DNA-bd_sf"/>
</dbReference>
<comment type="caution">
    <text evidence="6">The sequence shown here is derived from an EMBL/GenBank/DDBJ whole genome shotgun (WGS) entry which is preliminary data.</text>
</comment>
<dbReference type="RefSeq" id="WP_146533641.1">
    <property type="nucleotide sequence ID" value="NZ_SJPX01000002.1"/>
</dbReference>
<proteinExistence type="inferred from homology"/>
<dbReference type="InterPro" id="IPR036390">
    <property type="entry name" value="WH_DNA-bd_sf"/>
</dbReference>
<dbReference type="SUPFAM" id="SSF53850">
    <property type="entry name" value="Periplasmic binding protein-like II"/>
    <property type="match status" value="1"/>
</dbReference>
<keyword evidence="7" id="KW-1185">Reference proteome</keyword>
<evidence type="ECO:0000313" key="6">
    <source>
        <dbReference type="EMBL" id="TWU55457.1"/>
    </source>
</evidence>
<dbReference type="Gene3D" id="3.40.190.290">
    <property type="match status" value="1"/>
</dbReference>
<dbReference type="OrthoDB" id="9785745at2"/>
<reference evidence="6 7" key="1">
    <citation type="submission" date="2019-02" db="EMBL/GenBank/DDBJ databases">
        <title>Deep-cultivation of Planctomycetes and their phenomic and genomic characterization uncovers novel biology.</title>
        <authorList>
            <person name="Wiegand S."/>
            <person name="Jogler M."/>
            <person name="Boedeker C."/>
            <person name="Pinto D."/>
            <person name="Vollmers J."/>
            <person name="Rivas-Marin E."/>
            <person name="Kohn T."/>
            <person name="Peeters S.H."/>
            <person name="Heuer A."/>
            <person name="Rast P."/>
            <person name="Oberbeckmann S."/>
            <person name="Bunk B."/>
            <person name="Jeske O."/>
            <person name="Meyerdierks A."/>
            <person name="Storesund J.E."/>
            <person name="Kallscheuer N."/>
            <person name="Luecker S."/>
            <person name="Lage O.M."/>
            <person name="Pohl T."/>
            <person name="Merkel B.J."/>
            <person name="Hornburger P."/>
            <person name="Mueller R.-W."/>
            <person name="Bruemmer F."/>
            <person name="Labrenz M."/>
            <person name="Spormann A.M."/>
            <person name="Op Den Camp H."/>
            <person name="Overmann J."/>
            <person name="Amann R."/>
            <person name="Jetten M.S.M."/>
            <person name="Mascher T."/>
            <person name="Medema M.H."/>
            <person name="Devos D.P."/>
            <person name="Kaster A.-K."/>
            <person name="Ovreas L."/>
            <person name="Rohde M."/>
            <person name="Galperin M.Y."/>
            <person name="Jogler C."/>
        </authorList>
    </citation>
    <scope>NUCLEOTIDE SEQUENCE [LARGE SCALE GENOMIC DNA]</scope>
    <source>
        <strain evidence="6 7">Poly59</strain>
    </source>
</reference>
<keyword evidence="3" id="KW-0238">DNA-binding</keyword>
<evidence type="ECO:0000256" key="2">
    <source>
        <dbReference type="ARBA" id="ARBA00023015"/>
    </source>
</evidence>
<accession>A0A5C6F4S5</accession>
<protein>
    <submittedName>
        <fullName evidence="6">HTH-type transcriptional activator CmpR</fullName>
    </submittedName>
</protein>
<dbReference type="InterPro" id="IPR000847">
    <property type="entry name" value="LysR_HTH_N"/>
</dbReference>
<dbReference type="AlphaFoldDB" id="A0A5C6F4S5"/>
<evidence type="ECO:0000259" key="5">
    <source>
        <dbReference type="PROSITE" id="PS50931"/>
    </source>
</evidence>
<dbReference type="PROSITE" id="PS50931">
    <property type="entry name" value="HTH_LYSR"/>
    <property type="match status" value="1"/>
</dbReference>
<dbReference type="CDD" id="cd05466">
    <property type="entry name" value="PBP2_LTTR_substrate"/>
    <property type="match status" value="1"/>
</dbReference>
<evidence type="ECO:0000256" key="4">
    <source>
        <dbReference type="ARBA" id="ARBA00023163"/>
    </source>
</evidence>
<dbReference type="InterPro" id="IPR005119">
    <property type="entry name" value="LysR_subst-bd"/>
</dbReference>
<keyword evidence="4" id="KW-0804">Transcription</keyword>